<evidence type="ECO:0000313" key="8">
    <source>
        <dbReference type="EMBL" id="CAG87183.2"/>
    </source>
</evidence>
<dbReference type="GO" id="GO:0005634">
    <property type="term" value="C:nucleus"/>
    <property type="evidence" value="ECO:0007669"/>
    <property type="project" value="UniProtKB-SubCell"/>
</dbReference>
<dbReference type="EMBL" id="CR382136">
    <property type="protein sequence ID" value="CAG87183.2"/>
    <property type="molecule type" value="Genomic_DNA"/>
</dbReference>
<evidence type="ECO:0000256" key="2">
    <source>
        <dbReference type="ARBA" id="ARBA00004496"/>
    </source>
</evidence>
<organism evidence="8 9">
    <name type="scientific">Debaryomyces hansenii (strain ATCC 36239 / CBS 767 / BCRC 21394 / JCM 1990 / NBRC 0083 / IGC 2968)</name>
    <name type="common">Yeast</name>
    <name type="synonym">Torulaspora hansenii</name>
    <dbReference type="NCBI Taxonomy" id="284592"/>
    <lineage>
        <taxon>Eukaryota</taxon>
        <taxon>Fungi</taxon>
        <taxon>Dikarya</taxon>
        <taxon>Ascomycota</taxon>
        <taxon>Saccharomycotina</taxon>
        <taxon>Pichiomycetes</taxon>
        <taxon>Debaryomycetaceae</taxon>
        <taxon>Debaryomyces</taxon>
    </lineage>
</organism>
<name>Q6BS05_DEBHA</name>
<dbReference type="VEuPathDB" id="FungiDB:DEHA2D12496g"/>
<dbReference type="KEGG" id="dha:DEHA2D12496g"/>
<dbReference type="InterPro" id="IPR038108">
    <property type="entry name" value="RPN13_DEUBAD_sf"/>
</dbReference>
<dbReference type="GeneID" id="2900982"/>
<dbReference type="OrthoDB" id="340431at2759"/>
<dbReference type="InParanoid" id="Q6BS05"/>
<dbReference type="RefSeq" id="XP_459015.2">
    <property type="nucleotide sequence ID" value="XM_459015.2"/>
</dbReference>
<dbReference type="OMA" id="CNTGRVI"/>
<evidence type="ECO:0000259" key="7">
    <source>
        <dbReference type="PROSITE" id="PS51917"/>
    </source>
</evidence>
<feature type="compositionally biased region" description="Polar residues" evidence="6">
    <location>
        <begin position="150"/>
        <end position="165"/>
    </location>
</feature>
<feature type="region of interest" description="Disordered" evidence="6">
    <location>
        <begin position="266"/>
        <end position="294"/>
    </location>
</feature>
<dbReference type="GO" id="GO:0070628">
    <property type="term" value="F:proteasome binding"/>
    <property type="evidence" value="ECO:0007669"/>
    <property type="project" value="TreeGrafter"/>
</dbReference>
<dbReference type="InterPro" id="IPR044868">
    <property type="entry name" value="Rpn13/ADRM1_Pru"/>
</dbReference>
<accession>Q6BS05</accession>
<evidence type="ECO:0000256" key="3">
    <source>
        <dbReference type="ARBA" id="ARBA00022490"/>
    </source>
</evidence>
<evidence type="ECO:0000256" key="5">
    <source>
        <dbReference type="ARBA" id="ARBA00023242"/>
    </source>
</evidence>
<keyword evidence="5" id="KW-0539">Nucleus</keyword>
<dbReference type="AlphaFoldDB" id="Q6BS05"/>
<keyword evidence="9" id="KW-1185">Reference proteome</keyword>
<dbReference type="GO" id="GO:0008541">
    <property type="term" value="C:proteasome regulatory particle, lid subcomplex"/>
    <property type="evidence" value="ECO:0007669"/>
    <property type="project" value="TreeGrafter"/>
</dbReference>
<dbReference type="InterPro" id="IPR006773">
    <property type="entry name" value="Rpn13/ADRM1"/>
</dbReference>
<dbReference type="PANTHER" id="PTHR12225">
    <property type="entry name" value="ADHESION REGULATING MOLECULE 1 110 KDA CELL MEMBRANE GLYCOPROTEIN"/>
    <property type="match status" value="1"/>
</dbReference>
<dbReference type="PANTHER" id="PTHR12225:SF0">
    <property type="entry name" value="PROTEASOMAL UBIQUITIN RECEPTOR ADRM1"/>
    <property type="match status" value="1"/>
</dbReference>
<dbReference type="Pfam" id="PF04683">
    <property type="entry name" value="Rpn13_ADRM1_Pru"/>
    <property type="match status" value="1"/>
</dbReference>
<evidence type="ECO:0000313" key="9">
    <source>
        <dbReference type="Proteomes" id="UP000000599"/>
    </source>
</evidence>
<proteinExistence type="predicted"/>
<dbReference type="Gene3D" id="2.30.29.70">
    <property type="entry name" value="Proteasomal ubiquitin receptor Rpn13/ADRM1"/>
    <property type="match status" value="1"/>
</dbReference>
<dbReference type="STRING" id="284592.Q6BS05"/>
<reference evidence="8 9" key="1">
    <citation type="journal article" date="2004" name="Nature">
        <title>Genome evolution in yeasts.</title>
        <authorList>
            <consortium name="Genolevures"/>
            <person name="Dujon B."/>
            <person name="Sherman D."/>
            <person name="Fischer G."/>
            <person name="Durrens P."/>
            <person name="Casaregola S."/>
            <person name="Lafontaine I."/>
            <person name="de Montigny J."/>
            <person name="Marck C."/>
            <person name="Neuveglise C."/>
            <person name="Talla E."/>
            <person name="Goffard N."/>
            <person name="Frangeul L."/>
            <person name="Aigle M."/>
            <person name="Anthouard V."/>
            <person name="Babour A."/>
            <person name="Barbe V."/>
            <person name="Barnay S."/>
            <person name="Blanchin S."/>
            <person name="Beckerich J.M."/>
            <person name="Beyne E."/>
            <person name="Bleykasten C."/>
            <person name="Boisrame A."/>
            <person name="Boyer J."/>
            <person name="Cattolico L."/>
            <person name="Confanioleri F."/>
            <person name="de Daruvar A."/>
            <person name="Despons L."/>
            <person name="Fabre E."/>
            <person name="Fairhead C."/>
            <person name="Ferry-Dumazet H."/>
            <person name="Groppi A."/>
            <person name="Hantraye F."/>
            <person name="Hennequin C."/>
            <person name="Jauniaux N."/>
            <person name="Joyet P."/>
            <person name="Kachouri R."/>
            <person name="Kerrest A."/>
            <person name="Koszul R."/>
            <person name="Lemaire M."/>
            <person name="Lesur I."/>
            <person name="Ma L."/>
            <person name="Muller H."/>
            <person name="Nicaud J.M."/>
            <person name="Nikolski M."/>
            <person name="Oztas S."/>
            <person name="Ozier-Kalogeropoulos O."/>
            <person name="Pellenz S."/>
            <person name="Potier S."/>
            <person name="Richard G.F."/>
            <person name="Straub M.L."/>
            <person name="Suleau A."/>
            <person name="Swennene D."/>
            <person name="Tekaia F."/>
            <person name="Wesolowski-Louvel M."/>
            <person name="Westhof E."/>
            <person name="Wirth B."/>
            <person name="Zeniou-Meyer M."/>
            <person name="Zivanovic I."/>
            <person name="Bolotin-Fukuhara M."/>
            <person name="Thierry A."/>
            <person name="Bouchier C."/>
            <person name="Caudron B."/>
            <person name="Scarpelli C."/>
            <person name="Gaillardin C."/>
            <person name="Weissenbach J."/>
            <person name="Wincker P."/>
            <person name="Souciet J.L."/>
        </authorList>
    </citation>
    <scope>NUCLEOTIDE SEQUENCE [LARGE SCALE GENOMIC DNA]</scope>
    <source>
        <strain evidence="9">ATCC 36239 / CBS 767 / BCRC 21394 / JCM 1990 / NBRC 0083 / IGC 2968</strain>
    </source>
</reference>
<feature type="domain" description="Pru" evidence="7">
    <location>
        <begin position="1"/>
        <end position="128"/>
    </location>
</feature>
<dbReference type="Proteomes" id="UP000000599">
    <property type="component" value="Chromosome D"/>
</dbReference>
<evidence type="ECO:0000256" key="1">
    <source>
        <dbReference type="ARBA" id="ARBA00004123"/>
    </source>
</evidence>
<dbReference type="InterPro" id="IPR038633">
    <property type="entry name" value="Rpn13/ADRM1_Pru_sf"/>
</dbReference>
<keyword evidence="3" id="KW-0963">Cytoplasm</keyword>
<feature type="compositionally biased region" description="Acidic residues" evidence="6">
    <location>
        <begin position="129"/>
        <end position="141"/>
    </location>
</feature>
<dbReference type="PROSITE" id="PS51917">
    <property type="entry name" value="PRU"/>
    <property type="match status" value="1"/>
</dbReference>
<protein>
    <submittedName>
        <fullName evidence="8">DEHA2D12496p</fullName>
    </submittedName>
</protein>
<gene>
    <name evidence="8" type="ordered locus">DEHA2D12496g</name>
</gene>
<feature type="region of interest" description="Disordered" evidence="6">
    <location>
        <begin position="125"/>
        <end position="165"/>
    </location>
</feature>
<sequence>MASKTIKFNAGKVEYDEETKRCTPLPHKGVISLKPNADDEDFFDFTWSPKSNGSGNIEKDELLVIPGDVSFKQVTSCKTGRVVALTFLSSGGKNLYWLQDVGDDEELSKLTTKDKSILDKVNKLISSSGEEDEQEAKEETEETKPEAVLPQSTSSSAATKEANTASQEGIKLPIASISDVLTVELIEKHLDTLSPDQLSQLYASHLPESTNPTKHDILDVVRSGFFQQSTNKLSESLREGSGAGYLLAQTLKYDYQGEGIESFLNGVRESGKKEEKENEEHPNVESKNDDEMNE</sequence>
<dbReference type="GO" id="GO:0005737">
    <property type="term" value="C:cytoplasm"/>
    <property type="evidence" value="ECO:0007669"/>
    <property type="project" value="UniProtKB-SubCell"/>
</dbReference>
<dbReference type="GO" id="GO:0061133">
    <property type="term" value="F:endopeptidase activator activity"/>
    <property type="evidence" value="ECO:0007669"/>
    <property type="project" value="TreeGrafter"/>
</dbReference>
<dbReference type="HOGENOM" id="CLU_041798_0_0_1"/>
<feature type="compositionally biased region" description="Basic and acidic residues" evidence="6">
    <location>
        <begin position="269"/>
        <end position="294"/>
    </location>
</feature>
<evidence type="ECO:0000256" key="6">
    <source>
        <dbReference type="SAM" id="MobiDB-lite"/>
    </source>
</evidence>
<comment type="subcellular location">
    <subcellularLocation>
        <location evidence="2">Cytoplasm</location>
    </subcellularLocation>
    <subcellularLocation>
        <location evidence="1">Nucleus</location>
    </subcellularLocation>
</comment>
<evidence type="ECO:0000256" key="4">
    <source>
        <dbReference type="ARBA" id="ARBA00022942"/>
    </source>
</evidence>
<dbReference type="Gene3D" id="1.10.2020.20">
    <property type="match status" value="1"/>
</dbReference>
<keyword evidence="4" id="KW-0647">Proteasome</keyword>
<dbReference type="eggNOG" id="KOG3037">
    <property type="taxonomic scope" value="Eukaryota"/>
</dbReference>